<dbReference type="InterPro" id="IPR001036">
    <property type="entry name" value="Acrflvin-R"/>
</dbReference>
<reference evidence="2" key="1">
    <citation type="journal article" date="2014" name="Front. Microbiol.">
        <title>High frequency of phylogenetically diverse reductive dehalogenase-homologous genes in deep subseafloor sedimentary metagenomes.</title>
        <authorList>
            <person name="Kawai M."/>
            <person name="Futagami T."/>
            <person name="Toyoda A."/>
            <person name="Takaki Y."/>
            <person name="Nishi S."/>
            <person name="Hori S."/>
            <person name="Arai W."/>
            <person name="Tsubouchi T."/>
            <person name="Morono Y."/>
            <person name="Uchiyama I."/>
            <person name="Ito T."/>
            <person name="Fujiyama A."/>
            <person name="Inagaki F."/>
            <person name="Takami H."/>
        </authorList>
    </citation>
    <scope>NUCLEOTIDE SEQUENCE</scope>
    <source>
        <strain evidence="2">Expedition CK06-06</strain>
    </source>
</reference>
<feature type="non-terminal residue" evidence="2">
    <location>
        <position position="1"/>
    </location>
</feature>
<proteinExistence type="predicted"/>
<dbReference type="GO" id="GO:0042910">
    <property type="term" value="F:xenobiotic transmembrane transporter activity"/>
    <property type="evidence" value="ECO:0007669"/>
    <property type="project" value="TreeGrafter"/>
</dbReference>
<accession>X0RM89</accession>
<feature type="transmembrane region" description="Helical" evidence="1">
    <location>
        <begin position="171"/>
        <end position="191"/>
    </location>
</feature>
<dbReference type="SUPFAM" id="SSF82866">
    <property type="entry name" value="Multidrug efflux transporter AcrB transmembrane domain"/>
    <property type="match status" value="1"/>
</dbReference>
<sequence length="348" mass="37067">HRTTAPQQITHIEEMDSVTLSVQSKTGVPLQATMQELQEEVINPLRAAGVIKQDVITSLAGTADKLTQTQRALLGDFRDTVHQPRLMGLSVPLSIGVIAVIVLAIAGVARAVVSTRVTLRILIGAPILMTLGFLAANPDLTLMLFQSRAVLALLITYLLMAALFESFAYPFVIMFSVPLAAVGGFAALSIVHQVSLYDVSSPIQQLDVLTMLGFVILIGIVVNNAILIVHQALNFMRRENLKPHAAVALSVRTRTRPIAMSAMTSIFGMFPLVVMPGAGSELYRGLGSVVLGGLLVSTVFTLVVVPAMFTLLLDFQAWLAGVLGAPQTRELTPSPAPVASTTHSQSAS</sequence>
<name>X0RM89_9ZZZZ</name>
<feature type="transmembrane region" description="Helical" evidence="1">
    <location>
        <begin position="117"/>
        <end position="136"/>
    </location>
</feature>
<keyword evidence="1" id="KW-1133">Transmembrane helix</keyword>
<feature type="transmembrane region" description="Helical" evidence="1">
    <location>
        <begin position="257"/>
        <end position="278"/>
    </location>
</feature>
<gene>
    <name evidence="2" type="ORF">S01H1_12705</name>
</gene>
<feature type="transmembrane region" description="Helical" evidence="1">
    <location>
        <begin position="211"/>
        <end position="236"/>
    </location>
</feature>
<feature type="transmembrane region" description="Helical" evidence="1">
    <location>
        <begin position="86"/>
        <end position="105"/>
    </location>
</feature>
<dbReference type="EMBL" id="BARS01006534">
    <property type="protein sequence ID" value="GAF69903.1"/>
    <property type="molecule type" value="Genomic_DNA"/>
</dbReference>
<dbReference type="PANTHER" id="PTHR32063:SF0">
    <property type="entry name" value="SWARMING MOTILITY PROTEIN SWRC"/>
    <property type="match status" value="1"/>
</dbReference>
<dbReference type="Gene3D" id="1.20.1640.10">
    <property type="entry name" value="Multidrug efflux transporter AcrB transmembrane domain"/>
    <property type="match status" value="1"/>
</dbReference>
<keyword evidence="1" id="KW-0812">Transmembrane</keyword>
<evidence type="ECO:0000256" key="1">
    <source>
        <dbReference type="SAM" id="Phobius"/>
    </source>
</evidence>
<evidence type="ECO:0008006" key="3">
    <source>
        <dbReference type="Google" id="ProtNLM"/>
    </source>
</evidence>
<comment type="caution">
    <text evidence="2">The sequence shown here is derived from an EMBL/GenBank/DDBJ whole genome shotgun (WGS) entry which is preliminary data.</text>
</comment>
<dbReference type="GO" id="GO:0005886">
    <property type="term" value="C:plasma membrane"/>
    <property type="evidence" value="ECO:0007669"/>
    <property type="project" value="TreeGrafter"/>
</dbReference>
<dbReference type="Pfam" id="PF00873">
    <property type="entry name" value="ACR_tran"/>
    <property type="match status" value="1"/>
</dbReference>
<feature type="transmembrane region" description="Helical" evidence="1">
    <location>
        <begin position="142"/>
        <end position="164"/>
    </location>
</feature>
<evidence type="ECO:0000313" key="2">
    <source>
        <dbReference type="EMBL" id="GAF69903.1"/>
    </source>
</evidence>
<keyword evidence="1" id="KW-0472">Membrane</keyword>
<protein>
    <recommendedName>
        <fullName evidence="3">Efflux RND transporter permease subunit</fullName>
    </recommendedName>
</protein>
<dbReference type="AlphaFoldDB" id="X0RM89"/>
<feature type="transmembrane region" description="Helical" evidence="1">
    <location>
        <begin position="290"/>
        <end position="313"/>
    </location>
</feature>
<organism evidence="2">
    <name type="scientific">marine sediment metagenome</name>
    <dbReference type="NCBI Taxonomy" id="412755"/>
    <lineage>
        <taxon>unclassified sequences</taxon>
        <taxon>metagenomes</taxon>
        <taxon>ecological metagenomes</taxon>
    </lineage>
</organism>
<dbReference type="PANTHER" id="PTHR32063">
    <property type="match status" value="1"/>
</dbReference>